<evidence type="ECO:0000313" key="2">
    <source>
        <dbReference type="Proteomes" id="UP000769157"/>
    </source>
</evidence>
<protein>
    <submittedName>
        <fullName evidence="1">Uncharacterized protein</fullName>
    </submittedName>
</protein>
<accession>A0A9P8T6R2</accession>
<dbReference type="EMBL" id="JAEUBE010000183">
    <property type="protein sequence ID" value="KAH3667176.1"/>
    <property type="molecule type" value="Genomic_DNA"/>
</dbReference>
<name>A0A9P8T6R2_9ASCO</name>
<reference evidence="1" key="1">
    <citation type="journal article" date="2021" name="Open Biol.">
        <title>Shared evolutionary footprints suggest mitochondrial oxidative damage underlies multiple complex I losses in fungi.</title>
        <authorList>
            <person name="Schikora-Tamarit M.A."/>
            <person name="Marcet-Houben M."/>
            <person name="Nosek J."/>
            <person name="Gabaldon T."/>
        </authorList>
    </citation>
    <scope>NUCLEOTIDE SEQUENCE</scope>
    <source>
        <strain evidence="1">CBS6075</strain>
    </source>
</reference>
<proteinExistence type="predicted"/>
<dbReference type="OrthoDB" id="14045at2759"/>
<reference evidence="1" key="2">
    <citation type="submission" date="2021-01" db="EMBL/GenBank/DDBJ databases">
        <authorList>
            <person name="Schikora-Tamarit M.A."/>
        </authorList>
    </citation>
    <scope>NUCLEOTIDE SEQUENCE</scope>
    <source>
        <strain evidence="1">CBS6075</strain>
    </source>
</reference>
<dbReference type="RefSeq" id="XP_046061988.1">
    <property type="nucleotide sequence ID" value="XM_046203737.1"/>
</dbReference>
<dbReference type="AlphaFoldDB" id="A0A9P8T6R2"/>
<keyword evidence="2" id="KW-1185">Reference proteome</keyword>
<dbReference type="Proteomes" id="UP000769157">
    <property type="component" value="Unassembled WGS sequence"/>
</dbReference>
<evidence type="ECO:0000313" key="1">
    <source>
        <dbReference type="EMBL" id="KAH3667176.1"/>
    </source>
</evidence>
<organism evidence="1 2">
    <name type="scientific">Ogataea philodendri</name>
    <dbReference type="NCBI Taxonomy" id="1378263"/>
    <lineage>
        <taxon>Eukaryota</taxon>
        <taxon>Fungi</taxon>
        <taxon>Dikarya</taxon>
        <taxon>Ascomycota</taxon>
        <taxon>Saccharomycotina</taxon>
        <taxon>Pichiomycetes</taxon>
        <taxon>Pichiales</taxon>
        <taxon>Pichiaceae</taxon>
        <taxon>Ogataea</taxon>
    </lineage>
</organism>
<sequence length="211" mass="22093">MVLASFIPARCWMAPEIPTAMYKSGATTLPVCPTCSELSQKPASTAALEAPMAAFNFSANGLMILSNSSLFFNPRPPETTTLADPRSGLSLLTISSDTNSAPFPPSTNETSSTATSLALPSSTGAKAELLTETSTWLSLDLTVARALPAYVGLTKVSVLTTLMMSETGCKSSRAPTRGRKFFPTADAATTKLVYSESFNKLATNGDTCSGK</sequence>
<dbReference type="GeneID" id="70234792"/>
<comment type="caution">
    <text evidence="1">The sequence shown here is derived from an EMBL/GenBank/DDBJ whole genome shotgun (WGS) entry which is preliminary data.</text>
</comment>
<gene>
    <name evidence="1" type="ORF">OGAPHI_002825</name>
</gene>